<evidence type="ECO:0000256" key="1">
    <source>
        <dbReference type="ARBA" id="ARBA00008853"/>
    </source>
</evidence>
<dbReference type="InterPro" id="IPR005511">
    <property type="entry name" value="SMP-30"/>
</dbReference>
<dbReference type="GO" id="GO:0019853">
    <property type="term" value="P:L-ascorbic acid biosynthetic process"/>
    <property type="evidence" value="ECO:0007669"/>
    <property type="project" value="TreeGrafter"/>
</dbReference>
<dbReference type="InterPro" id="IPR011042">
    <property type="entry name" value="6-blade_b-propeller_TolB-like"/>
</dbReference>
<dbReference type="EMBL" id="JABBGM010000003">
    <property type="protein sequence ID" value="NML93836.1"/>
    <property type="molecule type" value="Genomic_DNA"/>
</dbReference>
<comment type="cofactor">
    <cofactor evidence="3">
        <name>Zn(2+)</name>
        <dbReference type="ChEBI" id="CHEBI:29105"/>
    </cofactor>
    <text evidence="3">Binds 1 divalent metal cation per subunit.</text>
</comment>
<feature type="binding site" evidence="3">
    <location>
        <position position="18"/>
    </location>
    <ligand>
        <name>a divalent metal cation</name>
        <dbReference type="ChEBI" id="CHEBI:60240"/>
    </ligand>
</feature>
<dbReference type="InterPro" id="IPR013658">
    <property type="entry name" value="SGL"/>
</dbReference>
<dbReference type="AlphaFoldDB" id="A0A7Y0BNN5"/>
<dbReference type="Proteomes" id="UP000583556">
    <property type="component" value="Unassembled WGS sequence"/>
</dbReference>
<evidence type="ECO:0000313" key="6">
    <source>
        <dbReference type="Proteomes" id="UP000583556"/>
    </source>
</evidence>
<evidence type="ECO:0000256" key="3">
    <source>
        <dbReference type="PIRSR" id="PIRSR605511-2"/>
    </source>
</evidence>
<dbReference type="PRINTS" id="PR01790">
    <property type="entry name" value="SMP30FAMILY"/>
</dbReference>
<feature type="binding site" evidence="3">
    <location>
        <position position="150"/>
    </location>
    <ligand>
        <name>a divalent metal cation</name>
        <dbReference type="ChEBI" id="CHEBI:60240"/>
    </ligand>
</feature>
<comment type="similarity">
    <text evidence="1">Belongs to the SMP-30/CGR1 family.</text>
</comment>
<evidence type="ECO:0000313" key="5">
    <source>
        <dbReference type="EMBL" id="NML93836.1"/>
    </source>
</evidence>
<keyword evidence="6" id="KW-1185">Reference proteome</keyword>
<sequence length="289" mass="31471">MSNWKVIERAGVRDVLGEGALWCARDNAFYWVDILAPALNRLALSTMQVERWDMPEPLGWVVVHADGGLVGGFRSGIAPITVDPELVVGPRKAIEAHLPGNRMNDGKTDATGAIWCGTMDMGETQASGSLYRIGPQGDMSIIDIGYIVPNGPTFSPCNRWLYHTDSGRRTIYRFALEDGRAQKDGVFAVFDEDDGFPDGMTTDADGFVWIAHWDGGRISRYSPDGVRVRTIELPARRITNIAFAGENHDRMFVTSASIGLDATEFDGALFEVDCGTAGLATIPYPGPVT</sequence>
<gene>
    <name evidence="5" type="ORF">HHL27_09165</name>
</gene>
<evidence type="ECO:0000259" key="4">
    <source>
        <dbReference type="Pfam" id="PF08450"/>
    </source>
</evidence>
<proteinExistence type="inferred from homology"/>
<keyword evidence="3" id="KW-0479">Metal-binding</keyword>
<protein>
    <submittedName>
        <fullName evidence="5">SMP-30/gluconolactonase/LRE family protein</fullName>
    </submittedName>
</protein>
<evidence type="ECO:0000256" key="2">
    <source>
        <dbReference type="PIRSR" id="PIRSR605511-1"/>
    </source>
</evidence>
<comment type="caution">
    <text evidence="5">The sequence shown here is derived from an EMBL/GenBank/DDBJ whole genome shotgun (WGS) entry which is preliminary data.</text>
</comment>
<dbReference type="SUPFAM" id="SSF63829">
    <property type="entry name" value="Calcium-dependent phosphotriesterase"/>
    <property type="match status" value="1"/>
</dbReference>
<feature type="domain" description="SMP-30/Gluconolactonase/LRE-like region" evidence="4">
    <location>
        <begin position="16"/>
        <end position="257"/>
    </location>
</feature>
<feature type="binding site" evidence="3">
    <location>
        <position position="102"/>
    </location>
    <ligand>
        <name>substrate</name>
    </ligand>
</feature>
<name>A0A7Y0BNN5_9SPHN</name>
<dbReference type="Pfam" id="PF08450">
    <property type="entry name" value="SGL"/>
    <property type="match status" value="1"/>
</dbReference>
<dbReference type="RefSeq" id="WP_169493099.1">
    <property type="nucleotide sequence ID" value="NZ_JABBGM010000003.1"/>
</dbReference>
<feature type="binding site" evidence="3">
    <location>
        <position position="198"/>
    </location>
    <ligand>
        <name>a divalent metal cation</name>
        <dbReference type="ChEBI" id="CHEBI:60240"/>
    </ligand>
</feature>
<organism evidence="5 6">
    <name type="scientific">Novosphingobium olei</name>
    <dbReference type="NCBI Taxonomy" id="2728851"/>
    <lineage>
        <taxon>Bacteria</taxon>
        <taxon>Pseudomonadati</taxon>
        <taxon>Pseudomonadota</taxon>
        <taxon>Alphaproteobacteria</taxon>
        <taxon>Sphingomonadales</taxon>
        <taxon>Sphingomonadaceae</taxon>
        <taxon>Novosphingobium</taxon>
    </lineage>
</organism>
<dbReference type="GO" id="GO:0005509">
    <property type="term" value="F:calcium ion binding"/>
    <property type="evidence" value="ECO:0007669"/>
    <property type="project" value="TreeGrafter"/>
</dbReference>
<dbReference type="Gene3D" id="2.120.10.30">
    <property type="entry name" value="TolB, C-terminal domain"/>
    <property type="match status" value="1"/>
</dbReference>
<feature type="binding site" evidence="3">
    <location>
        <position position="104"/>
    </location>
    <ligand>
        <name>substrate</name>
    </ligand>
</feature>
<keyword evidence="3" id="KW-0862">Zinc</keyword>
<accession>A0A7Y0BNN5</accession>
<dbReference type="PANTHER" id="PTHR10907">
    <property type="entry name" value="REGUCALCIN"/>
    <property type="match status" value="1"/>
</dbReference>
<feature type="active site" description="Proton donor/acceptor" evidence="2">
    <location>
        <position position="198"/>
    </location>
</feature>
<dbReference type="PANTHER" id="PTHR10907:SF47">
    <property type="entry name" value="REGUCALCIN"/>
    <property type="match status" value="1"/>
</dbReference>
<reference evidence="5 6" key="1">
    <citation type="submission" date="2020-04" db="EMBL/GenBank/DDBJ databases">
        <title>Novosphingobium sp. TW-4 isolated from soil.</title>
        <authorList>
            <person name="Dahal R.H."/>
            <person name="Chaudhary D.K."/>
        </authorList>
    </citation>
    <scope>NUCLEOTIDE SEQUENCE [LARGE SCALE GENOMIC DNA]</scope>
    <source>
        <strain evidence="5 6">TW-4</strain>
    </source>
</reference>
<dbReference type="GO" id="GO:0004341">
    <property type="term" value="F:gluconolactonase activity"/>
    <property type="evidence" value="ECO:0007669"/>
    <property type="project" value="TreeGrafter"/>
</dbReference>